<dbReference type="PROSITE" id="PS50228">
    <property type="entry name" value="SUEL_LECTIN"/>
    <property type="match status" value="1"/>
</dbReference>
<dbReference type="EMBL" id="LK936457">
    <property type="protein sequence ID" value="CDU32395.1"/>
    <property type="molecule type" value="Genomic_DNA"/>
</dbReference>
<proteinExistence type="predicted"/>
<dbReference type="Pfam" id="PF02140">
    <property type="entry name" value="SUEL_Lectin"/>
    <property type="match status" value="1"/>
</dbReference>
<dbReference type="InterPro" id="IPR043159">
    <property type="entry name" value="Lectin_gal-bd_sf"/>
</dbReference>
<dbReference type="InterPro" id="IPR008160">
    <property type="entry name" value="Collagen"/>
</dbReference>
<feature type="domain" description="SUEL-type lectin" evidence="2">
    <location>
        <begin position="424"/>
        <end position="517"/>
    </location>
</feature>
<dbReference type="AlphaFoldDB" id="A0A090D7V9"/>
<evidence type="ECO:0000256" key="1">
    <source>
        <dbReference type="SAM" id="MobiDB-lite"/>
    </source>
</evidence>
<dbReference type="Gene3D" id="2.60.120.740">
    <property type="match status" value="1"/>
</dbReference>
<dbReference type="PANTHER" id="PTHR24637:SF388">
    <property type="entry name" value="NEMATODE CUTICLE COLLAGEN N-TERMINAL DOMAIN-CONTAINING PROTEIN"/>
    <property type="match status" value="1"/>
</dbReference>
<evidence type="ECO:0000259" key="2">
    <source>
        <dbReference type="PROSITE" id="PS50228"/>
    </source>
</evidence>
<gene>
    <name evidence="3" type="primary">Nemgal C</name>
</gene>
<dbReference type="GO" id="GO:0030246">
    <property type="term" value="F:carbohydrate binding"/>
    <property type="evidence" value="ECO:0007669"/>
    <property type="project" value="InterPro"/>
</dbReference>
<dbReference type="InterPro" id="IPR000922">
    <property type="entry name" value="Lectin_gal-bd_dom"/>
</dbReference>
<name>A0A090D7V9_9CNID</name>
<feature type="non-terminal residue" evidence="3">
    <location>
        <position position="1"/>
    </location>
</feature>
<sequence>RIYTANNLNTNNITSTNTLSYVEPILPSYSTKDVLLPYDSNATDTYNENDVILDNLMEVNNNLSKHVYSTLNNSTESLANMSTLSNMKNDTPPVNNVREIVKKEHALLDQIQTNDTLPQNIFSKSNIKEISPKSYNESSHKEISFYNKSVPSGSKMRDIPHPLVIANATLLLTPNNTNVLSLNNNSIVGLLKKLLFKPINNHSLVTTTLSNNKTVVHHTKNKTYKIAPVIFNSLNKLLAHKNISYTDDIHNNRIERAHSLKSSLILPNISKNIKKSYITDRSNDEILHSTTPTPLKLIELENEVKKVLKMNLFTFFAPISLLGLTGPPGLPGEPGPPGFPGNVGIPGNPGFPGRVGIAGRQGPMGPQGVIGNPGEPGDQGIKGPPGDPGPPGIVGQTGNPGLEGPPGEPGTPADEYLIPNCTYICGNDKYWLECKQFEVINVITAFWGRENDFMCPNYPNGLTIQKKCSLDPDIAWKKVSDQCNNKNACELIATNLFFDDNQHDDVYKYAKVCYECAIDEANILKGYDKKRRSTKT</sequence>
<evidence type="ECO:0000313" key="3">
    <source>
        <dbReference type="EMBL" id="CDU32395.1"/>
    </source>
</evidence>
<dbReference type="CDD" id="cd22838">
    <property type="entry name" value="Gal_Rha_Lectin_nemgal"/>
    <property type="match status" value="1"/>
</dbReference>
<feature type="compositionally biased region" description="Low complexity" evidence="1">
    <location>
        <begin position="393"/>
        <end position="402"/>
    </location>
</feature>
<dbReference type="PANTHER" id="PTHR24637">
    <property type="entry name" value="COLLAGEN"/>
    <property type="match status" value="1"/>
</dbReference>
<accession>A0A090D7V9</accession>
<dbReference type="SMR" id="A0A090D7V9"/>
<reference evidence="3" key="1">
    <citation type="journal article" date="2014" name="BMC Evol. Biol.">
        <title>Diversity and evolution of myxozoan minicollagens and nematogalectins.</title>
        <authorList>
            <person name="Shpirer E."/>
            <person name="Chang E.S."/>
            <person name="Diamant A."/>
            <person name="Rubinstein N."/>
            <person name="Cartwright P."/>
            <person name="Huchon D."/>
        </authorList>
    </citation>
    <scope>NUCLEOTIDE SEQUENCE</scope>
</reference>
<dbReference type="Pfam" id="PF01391">
    <property type="entry name" value="Collagen"/>
    <property type="match status" value="1"/>
</dbReference>
<protein>
    <submittedName>
        <fullName evidence="3">Putative nematogalectin</fullName>
    </submittedName>
</protein>
<feature type="region of interest" description="Disordered" evidence="1">
    <location>
        <begin position="356"/>
        <end position="413"/>
    </location>
</feature>
<organism evidence="3">
    <name type="scientific">Kudoa iwatai</name>
    <dbReference type="NCBI Taxonomy" id="269814"/>
    <lineage>
        <taxon>Eukaryota</taxon>
        <taxon>Metazoa</taxon>
        <taxon>Cnidaria</taxon>
        <taxon>Myxozoa</taxon>
        <taxon>Myxosporea</taxon>
        <taxon>Multivalvulida</taxon>
        <taxon>Kudoidae</taxon>
        <taxon>Kudoa</taxon>
    </lineage>
</organism>